<dbReference type="EMBL" id="WNYA01000006">
    <property type="protein sequence ID" value="KAG8567194.1"/>
    <property type="molecule type" value="Genomic_DNA"/>
</dbReference>
<sequence length="85" mass="10166">MNDHLHCISSSTLLYFTERWFISLTIKIQHFYKLSLSRQWPYKVSGQQIRYISQMIYQGRLTDKEICSPLPFSIQALLIRMFCSD</sequence>
<accession>A0AAV7B346</accession>
<comment type="caution">
    <text evidence="1">The sequence shown here is derived from an EMBL/GenBank/DDBJ whole genome shotgun (WGS) entry which is preliminary data.</text>
</comment>
<evidence type="ECO:0000313" key="2">
    <source>
        <dbReference type="Proteomes" id="UP000824782"/>
    </source>
</evidence>
<keyword evidence="2" id="KW-1185">Reference proteome</keyword>
<proteinExistence type="predicted"/>
<dbReference type="Proteomes" id="UP000824782">
    <property type="component" value="Unassembled WGS sequence"/>
</dbReference>
<gene>
    <name evidence="1" type="ORF">GDO81_013532</name>
</gene>
<name>A0AAV7B346_ENGPU</name>
<reference evidence="1" key="1">
    <citation type="thesis" date="2020" institute="ProQuest LLC" country="789 East Eisenhower Parkway, Ann Arbor, MI, USA">
        <title>Comparative Genomics and Chromosome Evolution.</title>
        <authorList>
            <person name="Mudd A.B."/>
        </authorList>
    </citation>
    <scope>NUCLEOTIDE SEQUENCE</scope>
    <source>
        <strain evidence="1">237g6f4</strain>
        <tissue evidence="1">Blood</tissue>
    </source>
</reference>
<dbReference type="AlphaFoldDB" id="A0AAV7B346"/>
<organism evidence="1 2">
    <name type="scientific">Engystomops pustulosus</name>
    <name type="common">Tungara frog</name>
    <name type="synonym">Physalaemus pustulosus</name>
    <dbReference type="NCBI Taxonomy" id="76066"/>
    <lineage>
        <taxon>Eukaryota</taxon>
        <taxon>Metazoa</taxon>
        <taxon>Chordata</taxon>
        <taxon>Craniata</taxon>
        <taxon>Vertebrata</taxon>
        <taxon>Euteleostomi</taxon>
        <taxon>Amphibia</taxon>
        <taxon>Batrachia</taxon>
        <taxon>Anura</taxon>
        <taxon>Neobatrachia</taxon>
        <taxon>Hyloidea</taxon>
        <taxon>Leptodactylidae</taxon>
        <taxon>Leiuperinae</taxon>
        <taxon>Engystomops</taxon>
    </lineage>
</organism>
<evidence type="ECO:0000313" key="1">
    <source>
        <dbReference type="EMBL" id="KAG8567194.1"/>
    </source>
</evidence>
<protein>
    <submittedName>
        <fullName evidence="1">Uncharacterized protein</fullName>
    </submittedName>
</protein>